<protein>
    <submittedName>
        <fullName evidence="1">Uncharacterized protein</fullName>
    </submittedName>
</protein>
<proteinExistence type="predicted"/>
<dbReference type="Proteomes" id="UP000095766">
    <property type="component" value="Unassembled WGS sequence"/>
</dbReference>
<evidence type="ECO:0000313" key="2">
    <source>
        <dbReference type="Proteomes" id="UP000095766"/>
    </source>
</evidence>
<dbReference type="AlphaFoldDB" id="A0A174W288"/>
<evidence type="ECO:0000313" key="1">
    <source>
        <dbReference type="EMBL" id="CUQ38647.1"/>
    </source>
</evidence>
<gene>
    <name evidence="1" type="ORF">ERS852510_04246</name>
</gene>
<organism evidence="1 2">
    <name type="scientific">Bacteroides uniformis</name>
    <dbReference type="NCBI Taxonomy" id="820"/>
    <lineage>
        <taxon>Bacteria</taxon>
        <taxon>Pseudomonadati</taxon>
        <taxon>Bacteroidota</taxon>
        <taxon>Bacteroidia</taxon>
        <taxon>Bacteroidales</taxon>
        <taxon>Bacteroidaceae</taxon>
        <taxon>Bacteroides</taxon>
    </lineage>
</organism>
<dbReference type="EMBL" id="CZAO01000053">
    <property type="protein sequence ID" value="CUQ38647.1"/>
    <property type="molecule type" value="Genomic_DNA"/>
</dbReference>
<sequence>MGTGNDPVYESPFLGFGGRHPAFLFHQGDNLLQAFAATVDVLLCNHQVNGFRALLLVLQFLDGVLQLVRIELAPDVHSQAAFMRQPHAVLVHLDGLGAERQYGGRRSVEADELHRHIAVLGHQGGHGNRFGHITAITGNLQAYGLAFGLVKKVFQIVFVVPVTVNRSE</sequence>
<reference evidence="1 2" key="1">
    <citation type="submission" date="2015-09" db="EMBL/GenBank/DDBJ databases">
        <authorList>
            <consortium name="Pathogen Informatics"/>
        </authorList>
    </citation>
    <scope>NUCLEOTIDE SEQUENCE [LARGE SCALE GENOMIC DNA]</scope>
    <source>
        <strain evidence="1 2">2789STDY5834898</strain>
    </source>
</reference>
<name>A0A174W288_BACUN</name>
<accession>A0A174W288</accession>